<keyword evidence="4 5" id="KW-0472">Membrane</keyword>
<keyword evidence="5" id="KW-1003">Cell membrane</keyword>
<dbReference type="PROSITE" id="PS01218">
    <property type="entry name" value="TATC"/>
    <property type="match status" value="1"/>
</dbReference>
<dbReference type="InterPro" id="IPR019820">
    <property type="entry name" value="Sec-indep_translocase_CS"/>
</dbReference>
<dbReference type="PANTHER" id="PTHR30371:SF0">
    <property type="entry name" value="SEC-INDEPENDENT PROTEIN TRANSLOCASE PROTEIN TATC, CHLOROPLASTIC-RELATED"/>
    <property type="match status" value="1"/>
</dbReference>
<dbReference type="HAMAP" id="MF_00902">
    <property type="entry name" value="TatC"/>
    <property type="match status" value="1"/>
</dbReference>
<accession>W4LG46</accession>
<comment type="similarity">
    <text evidence="5">Belongs to the TatC family.</text>
</comment>
<dbReference type="PATRIC" id="fig|1429439.4.peg.7608"/>
<dbReference type="GO" id="GO:0009977">
    <property type="term" value="F:proton motive force dependent protein transmembrane transporter activity"/>
    <property type="evidence" value="ECO:0007669"/>
    <property type="project" value="TreeGrafter"/>
</dbReference>
<sequence>MATEPSILTTGLFGQIEVIRRRVFRLAMTLLAMTVAAYPFATHLLHFIKQPLPGPLTIYAPLEGFLGHLKVSLAAGIILTSPLILYELKRFLQTVCRFPSRSAWIGTGVAAGLFGMGVSFCYLVILPVTLRFLLGFGGDNIAAGISVSKYLSLTLGLAAACGVMFELPLVTRILHRLDLISIAFLAGNRRYAILLSAVVTAILTPTPDAYTMSMLLVPLIALYEISIIVLRIVEYRQPQLEED</sequence>
<dbReference type="Pfam" id="PF00902">
    <property type="entry name" value="TatC"/>
    <property type="match status" value="1"/>
</dbReference>
<dbReference type="EMBL" id="AZHX01002128">
    <property type="protein sequence ID" value="ETW96854.1"/>
    <property type="molecule type" value="Genomic_DNA"/>
</dbReference>
<keyword evidence="5" id="KW-0813">Transport</keyword>
<evidence type="ECO:0000256" key="1">
    <source>
        <dbReference type="ARBA" id="ARBA00004141"/>
    </source>
</evidence>
<feature type="transmembrane region" description="Helical" evidence="5">
    <location>
        <begin position="150"/>
        <end position="170"/>
    </location>
</feature>
<reference evidence="6 7" key="1">
    <citation type="journal article" date="2014" name="Nature">
        <title>An environmental bacterial taxon with a large and distinct metabolic repertoire.</title>
        <authorList>
            <person name="Wilson M.C."/>
            <person name="Mori T."/>
            <person name="Ruckert C."/>
            <person name="Uria A.R."/>
            <person name="Helf M.J."/>
            <person name="Takada K."/>
            <person name="Gernert C."/>
            <person name="Steffens U.A."/>
            <person name="Heycke N."/>
            <person name="Schmitt S."/>
            <person name="Rinke C."/>
            <person name="Helfrich E.J."/>
            <person name="Brachmann A.O."/>
            <person name="Gurgui C."/>
            <person name="Wakimoto T."/>
            <person name="Kracht M."/>
            <person name="Crusemann M."/>
            <person name="Hentschel U."/>
            <person name="Abe I."/>
            <person name="Matsunaga S."/>
            <person name="Kalinowski J."/>
            <person name="Takeyama H."/>
            <person name="Piel J."/>
        </authorList>
    </citation>
    <scope>NUCLEOTIDE SEQUENCE [LARGE SCALE GENOMIC DNA]</scope>
    <source>
        <strain evidence="7">TSY2</strain>
    </source>
</reference>
<dbReference type="PANTHER" id="PTHR30371">
    <property type="entry name" value="SEC-INDEPENDENT PROTEIN TRANSLOCASE PROTEIN TATC"/>
    <property type="match status" value="1"/>
</dbReference>
<comment type="function">
    <text evidence="5">Part of the twin-arginine translocation (Tat) system that transports large folded proteins containing a characteristic twin-arginine motif in their signal peptide across membranes.</text>
</comment>
<keyword evidence="3 5" id="KW-1133">Transmembrane helix</keyword>
<evidence type="ECO:0000256" key="2">
    <source>
        <dbReference type="ARBA" id="ARBA00022692"/>
    </source>
</evidence>
<dbReference type="HOGENOM" id="CLU_031942_3_3_7"/>
<dbReference type="GO" id="GO:0065002">
    <property type="term" value="P:intracellular protein transmembrane transport"/>
    <property type="evidence" value="ECO:0007669"/>
    <property type="project" value="TreeGrafter"/>
</dbReference>
<dbReference type="NCBIfam" id="TIGR00945">
    <property type="entry name" value="tatC"/>
    <property type="match status" value="1"/>
</dbReference>
<feature type="transmembrane region" description="Helical" evidence="5">
    <location>
        <begin position="182"/>
        <end position="203"/>
    </location>
</feature>
<feature type="transmembrane region" description="Helical" evidence="5">
    <location>
        <begin position="209"/>
        <end position="230"/>
    </location>
</feature>
<keyword evidence="5" id="KW-0653">Protein transport</keyword>
<comment type="caution">
    <text evidence="6">The sequence shown here is derived from an EMBL/GenBank/DDBJ whole genome shotgun (WGS) entry which is preliminary data.</text>
</comment>
<dbReference type="GO" id="GO:0043953">
    <property type="term" value="P:protein transport by the Tat complex"/>
    <property type="evidence" value="ECO:0007669"/>
    <property type="project" value="UniProtKB-UniRule"/>
</dbReference>
<dbReference type="PRINTS" id="PR01840">
    <property type="entry name" value="TATCFAMILY"/>
</dbReference>
<keyword evidence="7" id="KW-1185">Reference proteome</keyword>
<dbReference type="InterPro" id="IPR002033">
    <property type="entry name" value="TatC"/>
</dbReference>
<comment type="subcellular location">
    <subcellularLocation>
        <location evidence="5">Cell membrane</location>
        <topology evidence="5">Multi-pass membrane protein</topology>
    </subcellularLocation>
    <subcellularLocation>
        <location evidence="1">Membrane</location>
        <topology evidence="1">Multi-pass membrane protein</topology>
    </subcellularLocation>
</comment>
<dbReference type="AlphaFoldDB" id="W4LG46"/>
<feature type="transmembrane region" description="Helical" evidence="5">
    <location>
        <begin position="107"/>
        <end position="130"/>
    </location>
</feature>
<name>W4LG46_9BACT</name>
<dbReference type="Proteomes" id="UP000019140">
    <property type="component" value="Unassembled WGS sequence"/>
</dbReference>
<keyword evidence="5" id="KW-0811">Translocation</keyword>
<gene>
    <name evidence="5" type="primary">tatC</name>
    <name evidence="6" type="ORF">ETSY2_45655</name>
</gene>
<evidence type="ECO:0000256" key="3">
    <source>
        <dbReference type="ARBA" id="ARBA00022989"/>
    </source>
</evidence>
<keyword evidence="2 5" id="KW-0812">Transmembrane</keyword>
<evidence type="ECO:0000313" key="6">
    <source>
        <dbReference type="EMBL" id="ETW96854.1"/>
    </source>
</evidence>
<organism evidence="6 7">
    <name type="scientific">Candidatus Entotheonella gemina</name>
    <dbReference type="NCBI Taxonomy" id="1429439"/>
    <lineage>
        <taxon>Bacteria</taxon>
        <taxon>Pseudomonadati</taxon>
        <taxon>Nitrospinota/Tectimicrobiota group</taxon>
        <taxon>Candidatus Tectimicrobiota</taxon>
        <taxon>Candidatus Entotheonellia</taxon>
        <taxon>Candidatus Entotheonellales</taxon>
        <taxon>Candidatus Entotheonellaceae</taxon>
        <taxon>Candidatus Entotheonella</taxon>
    </lineage>
</organism>
<feature type="transmembrane region" description="Helical" evidence="5">
    <location>
        <begin position="65"/>
        <end position="86"/>
    </location>
</feature>
<proteinExistence type="inferred from homology"/>
<feature type="transmembrane region" description="Helical" evidence="5">
    <location>
        <begin position="23"/>
        <end position="45"/>
    </location>
</feature>
<comment type="subunit">
    <text evidence="5">Forms a complex with TatA.</text>
</comment>
<protein>
    <recommendedName>
        <fullName evidence="5">Sec-independent protein translocase protein TatC</fullName>
    </recommendedName>
</protein>
<dbReference type="GO" id="GO:0033281">
    <property type="term" value="C:TAT protein transport complex"/>
    <property type="evidence" value="ECO:0007669"/>
    <property type="project" value="UniProtKB-UniRule"/>
</dbReference>
<evidence type="ECO:0000313" key="7">
    <source>
        <dbReference type="Proteomes" id="UP000019140"/>
    </source>
</evidence>
<evidence type="ECO:0000256" key="5">
    <source>
        <dbReference type="HAMAP-Rule" id="MF_00902"/>
    </source>
</evidence>
<evidence type="ECO:0000256" key="4">
    <source>
        <dbReference type="ARBA" id="ARBA00023136"/>
    </source>
</evidence>